<dbReference type="AlphaFoldDB" id="A0A193LKL5"/>
<dbReference type="OrthoDB" id="9812926at2"/>
<proteinExistence type="predicted"/>
<protein>
    <submittedName>
        <fullName evidence="1">Lyase</fullName>
    </submittedName>
</protein>
<evidence type="ECO:0000313" key="2">
    <source>
        <dbReference type="Proteomes" id="UP000092695"/>
    </source>
</evidence>
<name>A0A193LKL5_9GAMM</name>
<dbReference type="PANTHER" id="PTHR40274">
    <property type="entry name" value="VIRGINIAMYCIN B LYASE"/>
    <property type="match status" value="1"/>
</dbReference>
<dbReference type="STRING" id="1548547.BA177_02835"/>
<organism evidence="1 2">
    <name type="scientific">Woeseia oceani</name>
    <dbReference type="NCBI Taxonomy" id="1548547"/>
    <lineage>
        <taxon>Bacteria</taxon>
        <taxon>Pseudomonadati</taxon>
        <taxon>Pseudomonadota</taxon>
        <taxon>Gammaproteobacteria</taxon>
        <taxon>Woeseiales</taxon>
        <taxon>Woeseiaceae</taxon>
        <taxon>Woeseia</taxon>
    </lineage>
</organism>
<gene>
    <name evidence="1" type="ORF">BA177_02835</name>
</gene>
<dbReference type="EMBL" id="CP016268">
    <property type="protein sequence ID" value="ANO52944.1"/>
    <property type="molecule type" value="Genomic_DNA"/>
</dbReference>
<keyword evidence="2" id="KW-1185">Reference proteome</keyword>
<sequence>MLVSAWPDTGNAESVDISEWLVPWENSQPGDPFVDQRGRVWFVGQRSDYVANLQPESGNFSRYDLDRDTRPLSLLINADGDLWFSANRQRYIGQLNPANGQITRHEMPNSRARDPHTLIFNSAGDIWFTVQQGNFIGKLTVANGDITLLEIPTRKTKPTGIVLDSLDEPWAAGFGRNLLLRVDSANMEVLEIELPNKKARPVRLVATSDNRIWWADFARGYLGRFDPDSGAFSEWPMPGGEDSEPHGMAVDRLDRIWIVESGLNPNVLVGFDTATEQFFSSTAIPSGGKTVRQMHYFEPAGEIWFGTDTNYIGRAVVH</sequence>
<dbReference type="InterPro" id="IPR051344">
    <property type="entry name" value="Vgb"/>
</dbReference>
<dbReference type="PANTHER" id="PTHR40274:SF3">
    <property type="entry name" value="VIRGINIAMYCIN B LYASE"/>
    <property type="match status" value="1"/>
</dbReference>
<accession>A0A193LKL5</accession>
<dbReference type="Proteomes" id="UP000092695">
    <property type="component" value="Chromosome"/>
</dbReference>
<dbReference type="Pfam" id="PF24684">
    <property type="entry name" value="Vgb_lyase"/>
    <property type="match status" value="1"/>
</dbReference>
<dbReference type="Gene3D" id="2.130.10.10">
    <property type="entry name" value="YVTN repeat-like/Quinoprotein amine dehydrogenase"/>
    <property type="match status" value="1"/>
</dbReference>
<dbReference type="GO" id="GO:0016829">
    <property type="term" value="F:lyase activity"/>
    <property type="evidence" value="ECO:0007669"/>
    <property type="project" value="UniProtKB-KW"/>
</dbReference>
<evidence type="ECO:0000313" key="1">
    <source>
        <dbReference type="EMBL" id="ANO52944.1"/>
    </source>
</evidence>
<dbReference type="SUPFAM" id="SSF63829">
    <property type="entry name" value="Calcium-dependent phosphotriesterase"/>
    <property type="match status" value="1"/>
</dbReference>
<keyword evidence="1" id="KW-0456">Lyase</keyword>
<dbReference type="KEGG" id="woc:BA177_02835"/>
<reference evidence="1 2" key="1">
    <citation type="submission" date="2016-06" db="EMBL/GenBank/DDBJ databases">
        <title>Complete genome sequence of a deep-branching marine Gamma Proteobacterium Woeseia oceani type strain XK5.</title>
        <authorList>
            <person name="Mu D."/>
            <person name="Du Z."/>
        </authorList>
    </citation>
    <scope>NUCLEOTIDE SEQUENCE [LARGE SCALE GENOMIC DNA]</scope>
    <source>
        <strain evidence="1 2">XK5</strain>
    </source>
</reference>
<dbReference type="InterPro" id="IPR015943">
    <property type="entry name" value="WD40/YVTN_repeat-like_dom_sf"/>
</dbReference>